<name>A0A3P5XIG8_9BACL</name>
<sequence length="177" mass="20244">MGKYCCTTCCCHKQSHCHDCNHDHNHHSCKHCCSHECCCTCDCCRCRKDLCDANFRVRLGGLQNGLSFRLRQMICCVVEFELDNGKKVKGTIVFVGSNFVELFVDGTHPIDCEDVKGILSEKQTDKESTKNNYEEENVLEHVSDERIHKKGRTWIFSIDKISHMTLISPCHLKNSCP</sequence>
<dbReference type="AlphaFoldDB" id="A0A3P5XIG8"/>
<proteinExistence type="predicted"/>
<dbReference type="Proteomes" id="UP000270468">
    <property type="component" value="Unassembled WGS sequence"/>
</dbReference>
<accession>A0A3P5XIG8</accession>
<reference evidence="1 2" key="1">
    <citation type="submission" date="2018-11" db="EMBL/GenBank/DDBJ databases">
        <authorList>
            <person name="Criscuolo A."/>
        </authorList>
    </citation>
    <scope>NUCLEOTIDE SEQUENCE [LARGE SCALE GENOMIC DNA]</scope>
    <source>
        <strain evidence="1">ATB-66</strain>
    </source>
</reference>
<dbReference type="EMBL" id="UXAV01000039">
    <property type="protein sequence ID" value="VDC27443.1"/>
    <property type="molecule type" value="Genomic_DNA"/>
</dbReference>
<organism evidence="1 2">
    <name type="scientific">Filibacter tadaridae</name>
    <dbReference type="NCBI Taxonomy" id="2483811"/>
    <lineage>
        <taxon>Bacteria</taxon>
        <taxon>Bacillati</taxon>
        <taxon>Bacillota</taxon>
        <taxon>Bacilli</taxon>
        <taxon>Bacillales</taxon>
        <taxon>Caryophanaceae</taxon>
        <taxon>Filibacter</taxon>
    </lineage>
</organism>
<keyword evidence="2" id="KW-1185">Reference proteome</keyword>
<evidence type="ECO:0000313" key="2">
    <source>
        <dbReference type="Proteomes" id="UP000270468"/>
    </source>
</evidence>
<evidence type="ECO:0000313" key="1">
    <source>
        <dbReference type="EMBL" id="VDC27443.1"/>
    </source>
</evidence>
<gene>
    <name evidence="1" type="ORF">FILTAD_01567</name>
</gene>
<protein>
    <submittedName>
        <fullName evidence="1">Uncharacterized protein</fullName>
    </submittedName>
</protein>